<protein>
    <submittedName>
        <fullName evidence="2">Uncharacterized protein</fullName>
    </submittedName>
</protein>
<evidence type="ECO:0000256" key="1">
    <source>
        <dbReference type="SAM" id="MobiDB-lite"/>
    </source>
</evidence>
<sequence length="105" mass="11415">MGKLPMFTIFRVGGERFRIGRDGTKISGPKLLTNSDITLCATSCFSRDDADSMLVRTEYGNGTANIIISDLSVLCPEYAKDEGRSGMIQESSPSPYSIFNGALRP</sequence>
<gene>
    <name evidence="2" type="ORF">CIRG_02218</name>
</gene>
<dbReference type="Proteomes" id="UP000054565">
    <property type="component" value="Unassembled WGS sequence"/>
</dbReference>
<dbReference type="AlphaFoldDB" id="A0A0J6Y4Y8"/>
<accession>A0A0J6Y4Y8</accession>
<evidence type="ECO:0000313" key="3">
    <source>
        <dbReference type="Proteomes" id="UP000054565"/>
    </source>
</evidence>
<dbReference type="EMBL" id="DS028093">
    <property type="protein sequence ID" value="KMP02079.1"/>
    <property type="molecule type" value="Genomic_DNA"/>
</dbReference>
<evidence type="ECO:0000313" key="2">
    <source>
        <dbReference type="EMBL" id="KMP02079.1"/>
    </source>
</evidence>
<organism evidence="2 3">
    <name type="scientific">Coccidioides immitis RMSCC 2394</name>
    <dbReference type="NCBI Taxonomy" id="404692"/>
    <lineage>
        <taxon>Eukaryota</taxon>
        <taxon>Fungi</taxon>
        <taxon>Dikarya</taxon>
        <taxon>Ascomycota</taxon>
        <taxon>Pezizomycotina</taxon>
        <taxon>Eurotiomycetes</taxon>
        <taxon>Eurotiomycetidae</taxon>
        <taxon>Onygenales</taxon>
        <taxon>Onygenaceae</taxon>
        <taxon>Coccidioides</taxon>
    </lineage>
</organism>
<feature type="compositionally biased region" description="Polar residues" evidence="1">
    <location>
        <begin position="88"/>
        <end position="97"/>
    </location>
</feature>
<feature type="region of interest" description="Disordered" evidence="1">
    <location>
        <begin position="84"/>
        <end position="105"/>
    </location>
</feature>
<name>A0A0J6Y4Y8_COCIT</name>
<proteinExistence type="predicted"/>
<reference evidence="3" key="1">
    <citation type="journal article" date="2010" name="Genome Res.">
        <title>Population genomic sequencing of Coccidioides fungi reveals recent hybridization and transposon control.</title>
        <authorList>
            <person name="Neafsey D.E."/>
            <person name="Barker B.M."/>
            <person name="Sharpton T.J."/>
            <person name="Stajich J.E."/>
            <person name="Park D.J."/>
            <person name="Whiston E."/>
            <person name="Hung C.-Y."/>
            <person name="McMahan C."/>
            <person name="White J."/>
            <person name="Sykes S."/>
            <person name="Heiman D."/>
            <person name="Young S."/>
            <person name="Zeng Q."/>
            <person name="Abouelleil A."/>
            <person name="Aftuck L."/>
            <person name="Bessette D."/>
            <person name="Brown A."/>
            <person name="FitzGerald M."/>
            <person name="Lui A."/>
            <person name="Macdonald J.P."/>
            <person name="Priest M."/>
            <person name="Orbach M.J."/>
            <person name="Galgiani J.N."/>
            <person name="Kirkland T.N."/>
            <person name="Cole G.T."/>
            <person name="Birren B.W."/>
            <person name="Henn M.R."/>
            <person name="Taylor J.W."/>
            <person name="Rounsley S.D."/>
        </authorList>
    </citation>
    <scope>NUCLEOTIDE SEQUENCE [LARGE SCALE GENOMIC DNA]</scope>
    <source>
        <strain evidence="3">RMSCC 2394</strain>
    </source>
</reference>